<dbReference type="PANTHER" id="PTHR45695:SF9">
    <property type="entry name" value="LEUCOKININ RECEPTOR"/>
    <property type="match status" value="1"/>
</dbReference>
<dbReference type="GO" id="GO:0005886">
    <property type="term" value="C:plasma membrane"/>
    <property type="evidence" value="ECO:0007669"/>
    <property type="project" value="TreeGrafter"/>
</dbReference>
<organism evidence="11 12">
    <name type="scientific">Exaiptasia diaphana</name>
    <name type="common">Tropical sea anemone</name>
    <name type="synonym">Aiptasia pulchella</name>
    <dbReference type="NCBI Taxonomy" id="2652724"/>
    <lineage>
        <taxon>Eukaryota</taxon>
        <taxon>Metazoa</taxon>
        <taxon>Cnidaria</taxon>
        <taxon>Anthozoa</taxon>
        <taxon>Hexacorallia</taxon>
        <taxon>Actiniaria</taxon>
        <taxon>Aiptasiidae</taxon>
        <taxon>Exaiptasia</taxon>
    </lineage>
</organism>
<evidence type="ECO:0000256" key="5">
    <source>
        <dbReference type="ARBA" id="ARBA00023136"/>
    </source>
</evidence>
<dbReference type="EnsemblMetazoa" id="XM_021057644.2">
    <property type="protein sequence ID" value="XP_020913303.1"/>
    <property type="gene ID" value="LOC110250980"/>
</dbReference>
<dbReference type="RefSeq" id="XP_020913303.1">
    <property type="nucleotide sequence ID" value="XM_021057644.2"/>
</dbReference>
<feature type="transmembrane region" description="Helical" evidence="9">
    <location>
        <begin position="266"/>
        <end position="288"/>
    </location>
</feature>
<evidence type="ECO:0000313" key="11">
    <source>
        <dbReference type="EnsemblMetazoa" id="XP_020913303.1"/>
    </source>
</evidence>
<dbReference type="PRINTS" id="PR00237">
    <property type="entry name" value="GPCRRHODOPSN"/>
</dbReference>
<dbReference type="SUPFAM" id="SSF81321">
    <property type="entry name" value="Family A G protein-coupled receptor-like"/>
    <property type="match status" value="1"/>
</dbReference>
<keyword evidence="7 8" id="KW-0807">Transducer</keyword>
<feature type="domain" description="G-protein coupled receptors family 1 profile" evidence="10">
    <location>
        <begin position="26"/>
        <end position="286"/>
    </location>
</feature>
<dbReference type="InterPro" id="IPR017452">
    <property type="entry name" value="GPCR_Rhodpsn_7TM"/>
</dbReference>
<feature type="transmembrane region" description="Helical" evidence="9">
    <location>
        <begin position="173"/>
        <end position="192"/>
    </location>
</feature>
<reference evidence="11" key="1">
    <citation type="submission" date="2022-11" db="UniProtKB">
        <authorList>
            <consortium name="EnsemblMetazoa"/>
        </authorList>
    </citation>
    <scope>IDENTIFICATION</scope>
</reference>
<evidence type="ECO:0000256" key="7">
    <source>
        <dbReference type="ARBA" id="ARBA00023224"/>
    </source>
</evidence>
<sequence>MTALSQEAFIAFKITFTVMVIVNIAGNSLVCLSVRRFPWMQTPMNYLLVHLAVCDILGGLFTLPRVILQGLYDHPDGLTGDVLCIFLTHGNLGWLCCCVSVYTLLAIAFERYTAIVKPHAPRFTRKKIQIVIVASWLIGGVVCLPETTATAYNSKTKWCGYVWMWNWLPVFDSMLWLMVACIIPVSTLIVLYGRIIQMLWFSNDQVENISQRSLMKSRKRITRVVLTVTVILFVCWIPNLLYYAISVFLSRQSIFIAEDRKIIAPVWFQVSLVLLLLNSSINPFIYALQDIRFRRCMRRLLCGTGSNHQGGNIPDENAQ</sequence>
<comment type="similarity">
    <text evidence="8">Belongs to the G-protein coupled receptor 1 family.</text>
</comment>
<dbReference type="Pfam" id="PF00001">
    <property type="entry name" value="7tm_1"/>
    <property type="match status" value="1"/>
</dbReference>
<keyword evidence="4 8" id="KW-0297">G-protein coupled receptor</keyword>
<dbReference type="Gene3D" id="1.20.1070.10">
    <property type="entry name" value="Rhodopsin 7-helix transmembrane proteins"/>
    <property type="match status" value="1"/>
</dbReference>
<evidence type="ECO:0000256" key="9">
    <source>
        <dbReference type="SAM" id="Phobius"/>
    </source>
</evidence>
<dbReference type="OrthoDB" id="5970631at2759"/>
<protein>
    <recommendedName>
        <fullName evidence="10">G-protein coupled receptors family 1 profile domain-containing protein</fullName>
    </recommendedName>
</protein>
<keyword evidence="5 9" id="KW-0472">Membrane</keyword>
<dbReference type="CDD" id="cd00637">
    <property type="entry name" value="7tm_classA_rhodopsin-like"/>
    <property type="match status" value="1"/>
</dbReference>
<evidence type="ECO:0000256" key="8">
    <source>
        <dbReference type="RuleBase" id="RU000688"/>
    </source>
</evidence>
<keyword evidence="3 9" id="KW-1133">Transmembrane helix</keyword>
<keyword evidence="2 8" id="KW-0812">Transmembrane</keyword>
<feature type="transmembrane region" description="Helical" evidence="9">
    <location>
        <begin position="12"/>
        <end position="34"/>
    </location>
</feature>
<dbReference type="Proteomes" id="UP000887567">
    <property type="component" value="Unplaced"/>
</dbReference>
<evidence type="ECO:0000256" key="3">
    <source>
        <dbReference type="ARBA" id="ARBA00022989"/>
    </source>
</evidence>
<evidence type="ECO:0000256" key="6">
    <source>
        <dbReference type="ARBA" id="ARBA00023170"/>
    </source>
</evidence>
<dbReference type="InterPro" id="IPR000276">
    <property type="entry name" value="GPCR_Rhodpsn"/>
</dbReference>
<accession>A0A913Y305</accession>
<dbReference type="OMA" id="WLMVACI"/>
<evidence type="ECO:0000256" key="1">
    <source>
        <dbReference type="ARBA" id="ARBA00004141"/>
    </source>
</evidence>
<dbReference type="GO" id="GO:0004930">
    <property type="term" value="F:G protein-coupled receptor activity"/>
    <property type="evidence" value="ECO:0007669"/>
    <property type="project" value="UniProtKB-KW"/>
</dbReference>
<feature type="transmembrane region" description="Helical" evidence="9">
    <location>
        <begin position="92"/>
        <end position="109"/>
    </location>
</feature>
<dbReference type="KEGG" id="epa:110250980"/>
<evidence type="ECO:0000256" key="2">
    <source>
        <dbReference type="ARBA" id="ARBA00022692"/>
    </source>
</evidence>
<proteinExistence type="inferred from homology"/>
<evidence type="ECO:0000256" key="4">
    <source>
        <dbReference type="ARBA" id="ARBA00023040"/>
    </source>
</evidence>
<comment type="subcellular location">
    <subcellularLocation>
        <location evidence="1">Membrane</location>
        <topology evidence="1">Multi-pass membrane protein</topology>
    </subcellularLocation>
</comment>
<keyword evidence="6 8" id="KW-0675">Receptor</keyword>
<feature type="transmembrane region" description="Helical" evidence="9">
    <location>
        <begin position="46"/>
        <end position="72"/>
    </location>
</feature>
<feature type="transmembrane region" description="Helical" evidence="9">
    <location>
        <begin position="130"/>
        <end position="153"/>
    </location>
</feature>
<dbReference type="PANTHER" id="PTHR45695">
    <property type="entry name" value="LEUCOKININ RECEPTOR-RELATED"/>
    <property type="match status" value="1"/>
</dbReference>
<dbReference type="FunFam" id="1.20.1070.10:FF:000368">
    <property type="entry name" value="Predicted protein"/>
    <property type="match status" value="1"/>
</dbReference>
<feature type="transmembrane region" description="Helical" evidence="9">
    <location>
        <begin position="224"/>
        <end position="246"/>
    </location>
</feature>
<evidence type="ECO:0000313" key="12">
    <source>
        <dbReference type="Proteomes" id="UP000887567"/>
    </source>
</evidence>
<dbReference type="GeneID" id="110250980"/>
<dbReference type="PROSITE" id="PS50262">
    <property type="entry name" value="G_PROTEIN_RECEP_F1_2"/>
    <property type="match status" value="1"/>
</dbReference>
<dbReference type="AlphaFoldDB" id="A0A913Y305"/>
<dbReference type="PROSITE" id="PS00237">
    <property type="entry name" value="G_PROTEIN_RECEP_F1_1"/>
    <property type="match status" value="1"/>
</dbReference>
<keyword evidence="12" id="KW-1185">Reference proteome</keyword>
<evidence type="ECO:0000259" key="10">
    <source>
        <dbReference type="PROSITE" id="PS50262"/>
    </source>
</evidence>
<name>A0A913Y305_EXADI</name>